<accession>A0A8T1M060</accession>
<evidence type="ECO:0000313" key="3">
    <source>
        <dbReference type="Proteomes" id="UP000286415"/>
    </source>
</evidence>
<evidence type="ECO:0000256" key="1">
    <source>
        <dbReference type="SAM" id="Phobius"/>
    </source>
</evidence>
<gene>
    <name evidence="2" type="ORF">CSKR_202575</name>
</gene>
<reference evidence="2 3" key="1">
    <citation type="journal article" date="2018" name="Biotechnol. Adv.">
        <title>Improved genomic resources and new bioinformatic workflow for the carcinogenic parasite Clonorchis sinensis: Biotechnological implications.</title>
        <authorList>
            <person name="Wang D."/>
            <person name="Korhonen P.K."/>
            <person name="Gasser R.B."/>
            <person name="Young N.D."/>
        </authorList>
    </citation>
    <scope>NUCLEOTIDE SEQUENCE [LARGE SCALE GENOMIC DNA]</scope>
    <source>
        <strain evidence="2">Cs-k2</strain>
    </source>
</reference>
<name>A0A8T1M060_CLOSI</name>
<protein>
    <submittedName>
        <fullName evidence="2">Uncharacterized protein</fullName>
    </submittedName>
</protein>
<feature type="transmembrane region" description="Helical" evidence="1">
    <location>
        <begin position="298"/>
        <end position="316"/>
    </location>
</feature>
<evidence type="ECO:0000313" key="2">
    <source>
        <dbReference type="EMBL" id="KAG5442593.1"/>
    </source>
</evidence>
<sequence>MATLTPLTVPITAGVFTSTQQWTFEMLPEYHEAYVTCTVQPELVQPGVSSPVYWDWLEWEFRKNLKERLVRRSKPVKICSVFGEEVPEIHPNPKGVAPNRLEIVAVRPGEVLTCSVKSGNTPPMLNVSTILPNALYSFERQPLNKLDVMLDSRRSVSDWVTRTNSRTTQVIIPSSGSLDRIYFCVCGEGNQNTTKVLTCSEKSGNTPPMLNVSTILPNALYSFERQPLNKLDVMLDSRRSVSDWVTRTNSRTTQVIIPSSGSLDRIYFCVCGKGNRNITKSFILSIQTQSDASFGGQLTIWSGVVICVVVLLRITLGLAKLVRRIFAYGSVVAVR</sequence>
<reference evidence="2 3" key="2">
    <citation type="journal article" date="2021" name="Genomics">
        <title>High-quality reference genome for Clonorchis sinensis.</title>
        <authorList>
            <person name="Young N.D."/>
            <person name="Stroehlein A.J."/>
            <person name="Kinkar L."/>
            <person name="Wang T."/>
            <person name="Sohn W.M."/>
            <person name="Chang B.C.H."/>
            <person name="Kaur P."/>
            <person name="Weisz D."/>
            <person name="Dudchenko O."/>
            <person name="Aiden E.L."/>
            <person name="Korhonen P.K."/>
            <person name="Gasser R.B."/>
        </authorList>
    </citation>
    <scope>NUCLEOTIDE SEQUENCE [LARGE SCALE GENOMIC DNA]</scope>
    <source>
        <strain evidence="2">Cs-k2</strain>
    </source>
</reference>
<keyword evidence="1" id="KW-0472">Membrane</keyword>
<organism evidence="2 3">
    <name type="scientific">Clonorchis sinensis</name>
    <name type="common">Chinese liver fluke</name>
    <dbReference type="NCBI Taxonomy" id="79923"/>
    <lineage>
        <taxon>Eukaryota</taxon>
        <taxon>Metazoa</taxon>
        <taxon>Spiralia</taxon>
        <taxon>Lophotrochozoa</taxon>
        <taxon>Platyhelminthes</taxon>
        <taxon>Trematoda</taxon>
        <taxon>Digenea</taxon>
        <taxon>Opisthorchiida</taxon>
        <taxon>Opisthorchiata</taxon>
        <taxon>Opisthorchiidae</taxon>
        <taxon>Clonorchis</taxon>
    </lineage>
</organism>
<dbReference type="Proteomes" id="UP000286415">
    <property type="component" value="Unassembled WGS sequence"/>
</dbReference>
<keyword evidence="1" id="KW-1133">Transmembrane helix</keyword>
<keyword evidence="3" id="KW-1185">Reference proteome</keyword>
<keyword evidence="1" id="KW-0812">Transmembrane</keyword>
<dbReference type="EMBL" id="NIRI02000056">
    <property type="protein sequence ID" value="KAG5442593.1"/>
    <property type="molecule type" value="Genomic_DNA"/>
</dbReference>
<comment type="caution">
    <text evidence="2">The sequence shown here is derived from an EMBL/GenBank/DDBJ whole genome shotgun (WGS) entry which is preliminary data.</text>
</comment>
<proteinExistence type="predicted"/>
<dbReference type="AlphaFoldDB" id="A0A8T1M060"/>